<feature type="transmembrane region" description="Helical" evidence="2">
    <location>
        <begin position="54"/>
        <end position="72"/>
    </location>
</feature>
<evidence type="ECO:0000313" key="4">
    <source>
        <dbReference type="EMBL" id="GFE24969.1"/>
    </source>
</evidence>
<dbReference type="Pfam" id="PF04471">
    <property type="entry name" value="Mrr_cat"/>
    <property type="match status" value="1"/>
</dbReference>
<evidence type="ECO:0000313" key="5">
    <source>
        <dbReference type="Proteomes" id="UP000429552"/>
    </source>
</evidence>
<dbReference type="GO" id="GO:0003677">
    <property type="term" value="F:DNA binding"/>
    <property type="evidence" value="ECO:0007669"/>
    <property type="project" value="InterPro"/>
</dbReference>
<dbReference type="GO" id="GO:0015666">
    <property type="term" value="F:restriction endodeoxyribonuclease activity"/>
    <property type="evidence" value="ECO:0007669"/>
    <property type="project" value="TreeGrafter"/>
</dbReference>
<reference evidence="4 5" key="1">
    <citation type="submission" date="2019-12" db="EMBL/GenBank/DDBJ databases">
        <title>Whole genome shotgun sequence of Streptomyces libani subsp. libani NBRC 13452.</title>
        <authorList>
            <person name="Ichikawa N."/>
            <person name="Kimura A."/>
            <person name="Kitahashi Y."/>
            <person name="Komaki H."/>
            <person name="Tamura T."/>
        </authorList>
    </citation>
    <scope>NUCLEOTIDE SEQUENCE [LARGE SCALE GENOMIC DNA]</scope>
    <source>
        <strain evidence="4 5">NBRC 13452</strain>
    </source>
</reference>
<evidence type="ECO:0000256" key="2">
    <source>
        <dbReference type="SAM" id="Phobius"/>
    </source>
</evidence>
<organism evidence="4 5">
    <name type="scientific">Streptomyces nigrescens</name>
    <dbReference type="NCBI Taxonomy" id="1920"/>
    <lineage>
        <taxon>Bacteria</taxon>
        <taxon>Bacillati</taxon>
        <taxon>Actinomycetota</taxon>
        <taxon>Actinomycetes</taxon>
        <taxon>Kitasatosporales</taxon>
        <taxon>Streptomycetaceae</taxon>
        <taxon>Streptomyces</taxon>
    </lineage>
</organism>
<protein>
    <recommendedName>
        <fullName evidence="3">Restriction endonuclease type IV Mrr domain-containing protein</fullName>
    </recommendedName>
</protein>
<dbReference type="InterPro" id="IPR011856">
    <property type="entry name" value="tRNA_endonuc-like_dom_sf"/>
</dbReference>
<sequence>MGRRPEFAYRKAMGWKIALVIVGSLGLPVVNNWAGGLPIASADPGNGFMRIQDVSASLALGLMLAFPVELFTQASYRRQIRRHREEIQRLEEENRKMNVQMLREKERRGAEWLAELESSRAARKGKYSPSIKEIDSASPAEFEMTVRRLMERDGLKAEVIGGRGDQAVDVLAVNAAGQAIAVQCKHTTRGRKVDSRVLYQINGTAGAVYEAGESMVVTNGSFTRDAAEWGARHGILLIDRDTLIKWAEDADHVYQLVDLALPV</sequence>
<proteinExistence type="predicted"/>
<dbReference type="InterPro" id="IPR011335">
    <property type="entry name" value="Restrct_endonuc-II-like"/>
</dbReference>
<keyword evidence="2" id="KW-0472">Membrane</keyword>
<dbReference type="SUPFAM" id="SSF52980">
    <property type="entry name" value="Restriction endonuclease-like"/>
    <property type="match status" value="1"/>
</dbReference>
<evidence type="ECO:0000259" key="3">
    <source>
        <dbReference type="Pfam" id="PF04471"/>
    </source>
</evidence>
<keyword evidence="1" id="KW-0175">Coiled coil</keyword>
<dbReference type="InterPro" id="IPR052906">
    <property type="entry name" value="Type_IV_Methyl-Rstrct_Enzyme"/>
</dbReference>
<name>A0A640TNI6_STRNI</name>
<feature type="domain" description="Restriction endonuclease type IV Mrr" evidence="3">
    <location>
        <begin position="134"/>
        <end position="246"/>
    </location>
</feature>
<feature type="transmembrane region" description="Helical" evidence="2">
    <location>
        <begin position="12"/>
        <end position="34"/>
    </location>
</feature>
<dbReference type="EMBL" id="BLIP01000001">
    <property type="protein sequence ID" value="GFE24969.1"/>
    <property type="molecule type" value="Genomic_DNA"/>
</dbReference>
<feature type="coiled-coil region" evidence="1">
    <location>
        <begin position="73"/>
        <end position="107"/>
    </location>
</feature>
<accession>A0A640TNI6</accession>
<dbReference type="PANTHER" id="PTHR30015">
    <property type="entry name" value="MRR RESTRICTION SYSTEM PROTEIN"/>
    <property type="match status" value="1"/>
</dbReference>
<dbReference type="GO" id="GO:0009307">
    <property type="term" value="P:DNA restriction-modification system"/>
    <property type="evidence" value="ECO:0007669"/>
    <property type="project" value="InterPro"/>
</dbReference>
<keyword evidence="2" id="KW-1133">Transmembrane helix</keyword>
<comment type="caution">
    <text evidence="4">The sequence shown here is derived from an EMBL/GenBank/DDBJ whole genome shotgun (WGS) entry which is preliminary data.</text>
</comment>
<dbReference type="AlphaFoldDB" id="A0A640TNI6"/>
<gene>
    <name evidence="4" type="ORF">Sliba_54220</name>
</gene>
<dbReference type="Proteomes" id="UP000429552">
    <property type="component" value="Unassembled WGS sequence"/>
</dbReference>
<dbReference type="InterPro" id="IPR007560">
    <property type="entry name" value="Restrct_endonuc_IV_Mrr"/>
</dbReference>
<evidence type="ECO:0000256" key="1">
    <source>
        <dbReference type="SAM" id="Coils"/>
    </source>
</evidence>
<dbReference type="Gene3D" id="3.40.1350.10">
    <property type="match status" value="1"/>
</dbReference>
<keyword evidence="2" id="KW-0812">Transmembrane</keyword>
<dbReference type="PANTHER" id="PTHR30015:SF6">
    <property type="entry name" value="SLL1429 PROTEIN"/>
    <property type="match status" value="1"/>
</dbReference>